<feature type="domain" description="Transcriptional regulator LacI/GalR-like sensor" evidence="5">
    <location>
        <begin position="2"/>
        <end position="116"/>
    </location>
</feature>
<keyword evidence="2" id="KW-0238">DNA-binding</keyword>
<evidence type="ECO:0000256" key="1">
    <source>
        <dbReference type="ARBA" id="ARBA00023015"/>
    </source>
</evidence>
<dbReference type="CDD" id="cd06267">
    <property type="entry name" value="PBP1_LacI_sugar_binding-like"/>
    <property type="match status" value="1"/>
</dbReference>
<sequence>MRHLVELGHTRIAHLAGPETTSTGVARARAFRHAVRDLGVDDDPALVARCSQWSEAEGRARSASLLDARLGFTGVVAGNDLQALGCYDVFAERGIDCPRDLSVVGFNDMPFLDKPAAPAHDGAGAALRARHRGRSPAAGVDPRPRPARAVGAAAADARRPAVDRPGAEAVSRPAATSGSVTGPTGTGRSWRARTP</sequence>
<evidence type="ECO:0000313" key="6">
    <source>
        <dbReference type="EMBL" id="GMA87023.1"/>
    </source>
</evidence>
<dbReference type="InterPro" id="IPR046335">
    <property type="entry name" value="LacI/GalR-like_sensor"/>
</dbReference>
<dbReference type="PANTHER" id="PTHR30146:SF138">
    <property type="entry name" value="TRANSCRIPTIONAL REGULATORY PROTEIN"/>
    <property type="match status" value="1"/>
</dbReference>
<organism evidence="6 7">
    <name type="scientific">Angustibacter aerolatus</name>
    <dbReference type="NCBI Taxonomy" id="1162965"/>
    <lineage>
        <taxon>Bacteria</taxon>
        <taxon>Bacillati</taxon>
        <taxon>Actinomycetota</taxon>
        <taxon>Actinomycetes</taxon>
        <taxon>Kineosporiales</taxon>
        <taxon>Kineosporiaceae</taxon>
    </lineage>
</organism>
<feature type="region of interest" description="Disordered" evidence="4">
    <location>
        <begin position="120"/>
        <end position="195"/>
    </location>
</feature>
<feature type="compositionally biased region" description="Low complexity" evidence="4">
    <location>
        <begin position="136"/>
        <end position="155"/>
    </location>
</feature>
<feature type="compositionally biased region" description="Basic and acidic residues" evidence="4">
    <location>
        <begin position="156"/>
        <end position="166"/>
    </location>
</feature>
<name>A0ABQ6JFS0_9ACTN</name>
<dbReference type="PANTHER" id="PTHR30146">
    <property type="entry name" value="LACI-RELATED TRANSCRIPTIONAL REPRESSOR"/>
    <property type="match status" value="1"/>
</dbReference>
<reference evidence="7" key="1">
    <citation type="journal article" date="2019" name="Int. J. Syst. Evol. Microbiol.">
        <title>The Global Catalogue of Microorganisms (GCM) 10K type strain sequencing project: providing services to taxonomists for standard genome sequencing and annotation.</title>
        <authorList>
            <consortium name="The Broad Institute Genomics Platform"/>
            <consortium name="The Broad Institute Genome Sequencing Center for Infectious Disease"/>
            <person name="Wu L."/>
            <person name="Ma J."/>
        </authorList>
    </citation>
    <scope>NUCLEOTIDE SEQUENCE [LARGE SCALE GENOMIC DNA]</scope>
    <source>
        <strain evidence="7">NBRC 108730</strain>
    </source>
</reference>
<dbReference type="SUPFAM" id="SSF53822">
    <property type="entry name" value="Periplasmic binding protein-like I"/>
    <property type="match status" value="1"/>
</dbReference>
<evidence type="ECO:0000313" key="7">
    <source>
        <dbReference type="Proteomes" id="UP001157017"/>
    </source>
</evidence>
<gene>
    <name evidence="6" type="ORF">GCM10025868_22730</name>
</gene>
<dbReference type="InterPro" id="IPR028082">
    <property type="entry name" value="Peripla_BP_I"/>
</dbReference>
<evidence type="ECO:0000259" key="5">
    <source>
        <dbReference type="Pfam" id="PF13377"/>
    </source>
</evidence>
<keyword evidence="7" id="KW-1185">Reference proteome</keyword>
<dbReference type="EMBL" id="BSUZ01000001">
    <property type="protein sequence ID" value="GMA87023.1"/>
    <property type="molecule type" value="Genomic_DNA"/>
</dbReference>
<evidence type="ECO:0000256" key="4">
    <source>
        <dbReference type="SAM" id="MobiDB-lite"/>
    </source>
</evidence>
<comment type="caution">
    <text evidence="6">The sequence shown here is derived from an EMBL/GenBank/DDBJ whole genome shotgun (WGS) entry which is preliminary data.</text>
</comment>
<evidence type="ECO:0000256" key="3">
    <source>
        <dbReference type="ARBA" id="ARBA00023163"/>
    </source>
</evidence>
<accession>A0ABQ6JFS0</accession>
<evidence type="ECO:0000256" key="2">
    <source>
        <dbReference type="ARBA" id="ARBA00023125"/>
    </source>
</evidence>
<keyword evidence="3" id="KW-0804">Transcription</keyword>
<dbReference type="Proteomes" id="UP001157017">
    <property type="component" value="Unassembled WGS sequence"/>
</dbReference>
<dbReference type="Pfam" id="PF13377">
    <property type="entry name" value="Peripla_BP_3"/>
    <property type="match status" value="1"/>
</dbReference>
<keyword evidence="1" id="KW-0805">Transcription regulation</keyword>
<protein>
    <recommendedName>
        <fullName evidence="5">Transcriptional regulator LacI/GalR-like sensor domain-containing protein</fullName>
    </recommendedName>
</protein>
<proteinExistence type="predicted"/>
<dbReference type="Gene3D" id="3.40.50.2300">
    <property type="match status" value="1"/>
</dbReference>
<feature type="compositionally biased region" description="Low complexity" evidence="4">
    <location>
        <begin position="176"/>
        <end position="189"/>
    </location>
</feature>